<dbReference type="Proteomes" id="UP000823750">
    <property type="component" value="Unassembled WGS sequence"/>
</dbReference>
<dbReference type="PROSITE" id="PS51257">
    <property type="entry name" value="PROKAR_LIPOPROTEIN"/>
    <property type="match status" value="1"/>
</dbReference>
<reference evidence="2" key="1">
    <citation type="submission" date="2020-10" db="EMBL/GenBank/DDBJ databases">
        <authorList>
            <person name="Gilroy R."/>
        </authorList>
    </citation>
    <scope>NUCLEOTIDE SEQUENCE</scope>
    <source>
        <strain evidence="2">B2-16538</strain>
    </source>
</reference>
<dbReference type="Gene3D" id="1.25.40.390">
    <property type="match status" value="1"/>
</dbReference>
<keyword evidence="2" id="KW-0449">Lipoprotein</keyword>
<dbReference type="SUPFAM" id="SSF48452">
    <property type="entry name" value="TPR-like"/>
    <property type="match status" value="1"/>
</dbReference>
<evidence type="ECO:0000313" key="3">
    <source>
        <dbReference type="Proteomes" id="UP000823750"/>
    </source>
</evidence>
<dbReference type="AlphaFoldDB" id="A0A9D9J690"/>
<name>A0A9D9J690_9BACT</name>
<feature type="chain" id="PRO_5039199677" evidence="1">
    <location>
        <begin position="22"/>
        <end position="571"/>
    </location>
</feature>
<dbReference type="InterPro" id="IPR011990">
    <property type="entry name" value="TPR-like_helical_dom_sf"/>
</dbReference>
<organism evidence="2 3">
    <name type="scientific">Candidatus Cryptobacteroides excrementavium</name>
    <dbReference type="NCBI Taxonomy" id="2840759"/>
    <lineage>
        <taxon>Bacteria</taxon>
        <taxon>Pseudomonadati</taxon>
        <taxon>Bacteroidota</taxon>
        <taxon>Bacteroidia</taxon>
        <taxon>Bacteroidales</taxon>
        <taxon>Candidatus Cryptobacteroides</taxon>
    </lineage>
</organism>
<proteinExistence type="predicted"/>
<gene>
    <name evidence="2" type="ORF">IAB78_07800</name>
</gene>
<comment type="caution">
    <text evidence="2">The sequence shown here is derived from an EMBL/GenBank/DDBJ whole genome shotgun (WGS) entry which is preliminary data.</text>
</comment>
<dbReference type="Pfam" id="PF12771">
    <property type="entry name" value="SusD-like_2"/>
    <property type="match status" value="1"/>
</dbReference>
<dbReference type="InterPro" id="IPR041662">
    <property type="entry name" value="SusD-like_2"/>
</dbReference>
<sequence length="571" mass="64176">MKKIILIAAASLMLLSSCTKGFEELGRNPNAMDRPTPELLLNSSVRGAMNFYGGDFNRVAMFNYTQMFVAFQGRFQRYSEDPQVLVNYWRDAYLRALMPAQNIIDIYADDPAYSNRVLMARIWKCYLLSQMTAIWGPIPYETGLAGDITTPYNREQDIYYMLFDDLKNAADALDMDGDVFGTDMLLPSAAGTSDILKWKKFAYSLRLRLAMRISNPSPNGDPVKAKEVVEDVFANEEFTMSSDDDCVTGRWGGLISAEGGDYNPLYYYAVYEKQKNIGTLPAFGETGVYHMKPYNDPRLPVYAQPVVSVKESDGTVPAHAGEYFGDTASYGGYGGESGIVLTGDNVHSALTREDYSPIGERFLAPDAEFVFMSYAECCFLKAEARLKGWGASSSKSAEDYYYEGIRASMAHYSDVITEDAVAAYLETPGIKWGTATKTTDENGVDRSAEFKDWLGLCSSIVGTNDFQRQIIMQHWLAIPNQGLDMWTLLRRTQVLSFEPCFSGYEGFYKYLPYRLKYPTSETQYNTAECEKAYTEYLEPRGSFSGNDMYVKLWWALPNNAIAAIPNPTPYL</sequence>
<feature type="signal peptide" evidence="1">
    <location>
        <begin position="1"/>
        <end position="21"/>
    </location>
</feature>
<evidence type="ECO:0000313" key="2">
    <source>
        <dbReference type="EMBL" id="MBO8486311.1"/>
    </source>
</evidence>
<reference evidence="2" key="2">
    <citation type="journal article" date="2021" name="PeerJ">
        <title>Extensive microbial diversity within the chicken gut microbiome revealed by metagenomics and culture.</title>
        <authorList>
            <person name="Gilroy R."/>
            <person name="Ravi A."/>
            <person name="Getino M."/>
            <person name="Pursley I."/>
            <person name="Horton D.L."/>
            <person name="Alikhan N.F."/>
            <person name="Baker D."/>
            <person name="Gharbi K."/>
            <person name="Hall N."/>
            <person name="Watson M."/>
            <person name="Adriaenssens E.M."/>
            <person name="Foster-Nyarko E."/>
            <person name="Jarju S."/>
            <person name="Secka A."/>
            <person name="Antonio M."/>
            <person name="Oren A."/>
            <person name="Chaudhuri R.R."/>
            <person name="La Ragione R."/>
            <person name="Hildebrand F."/>
            <person name="Pallen M.J."/>
        </authorList>
    </citation>
    <scope>NUCLEOTIDE SEQUENCE</scope>
    <source>
        <strain evidence="2">B2-16538</strain>
    </source>
</reference>
<keyword evidence="1" id="KW-0732">Signal</keyword>
<dbReference type="EMBL" id="JADILX010000120">
    <property type="protein sequence ID" value="MBO8486311.1"/>
    <property type="molecule type" value="Genomic_DNA"/>
</dbReference>
<evidence type="ECO:0000256" key="1">
    <source>
        <dbReference type="SAM" id="SignalP"/>
    </source>
</evidence>
<protein>
    <submittedName>
        <fullName evidence="2">SusD/RagB family nutrient-binding outer membrane lipoprotein</fullName>
    </submittedName>
</protein>
<accession>A0A9D9J690</accession>